<protein>
    <recommendedName>
        <fullName evidence="3">Phage/plasmid-like protein</fullName>
    </recommendedName>
</protein>
<dbReference type="InterPro" id="IPR017686">
    <property type="entry name" value="Phg/plasmid-like_prot"/>
</dbReference>
<comment type="caution">
    <text evidence="1">The sequence shown here is derived from an EMBL/GenBank/DDBJ whole genome shotgun (WGS) entry which is preliminary data.</text>
</comment>
<keyword evidence="2" id="KW-1185">Reference proteome</keyword>
<dbReference type="Proteomes" id="UP000286947">
    <property type="component" value="Unassembled WGS sequence"/>
</dbReference>
<evidence type="ECO:0000313" key="2">
    <source>
        <dbReference type="Proteomes" id="UP000286947"/>
    </source>
</evidence>
<dbReference type="RefSeq" id="WP_126979159.1">
    <property type="nucleotide sequence ID" value="NZ_PQSP01000002.1"/>
</dbReference>
<accession>A0A433SEV5</accession>
<gene>
    <name evidence="1" type="ORF">CUZ56_01203</name>
</gene>
<reference evidence="1 2" key="1">
    <citation type="submission" date="2018-01" db="EMBL/GenBank/DDBJ databases">
        <title>Saezia sanguinis gen. nov., sp. nov., in the order Burkholderiales isolated from human blood.</title>
        <authorList>
            <person name="Medina-Pascual M.J."/>
            <person name="Valdezate S."/>
            <person name="Monzon S."/>
            <person name="Cuesta I."/>
            <person name="Carrasco G."/>
            <person name="Villalon P."/>
            <person name="Saez-Nieto J.A."/>
        </authorList>
    </citation>
    <scope>NUCLEOTIDE SEQUENCE [LARGE SCALE GENOMIC DNA]</scope>
    <source>
        <strain evidence="1 2">CNM695-12</strain>
    </source>
</reference>
<name>A0A433SEV5_9BURK</name>
<evidence type="ECO:0000313" key="1">
    <source>
        <dbReference type="EMBL" id="RUS67260.1"/>
    </source>
</evidence>
<sequence>MTHCIEQMAYVRRSKQDEPWHGLGNALSPQQPISVWKREAGMDWHIRQAPVCFMTHDHLMGKKQAADHLGILKSYPDQKVLYRSDTQEPLSVVSKRYQVVQPGEILEFYKDLTQYAGYELETAGVLKGGRKFWALARTGQSISIKGKDSVNGYLLLATSCDGTLSTVATPTAVRVVCNNTLAIALQETLQDGQNGLKSTAIRVPHNTRFDGELVKKRLGIAVSHWDEFMYGMRQLAGRKIKDTQAQAYFRQVLCDNNTPQSHPVSNKVGRAYVNEERMLGTVNALYQGHGRGAEMTAARGTAWGLLCAVTEYVDHERRARNTDNRLDSAWFGQGALIKQKALDQALQLVA</sequence>
<dbReference type="AlphaFoldDB" id="A0A433SEV5"/>
<organism evidence="1 2">
    <name type="scientific">Saezia sanguinis</name>
    <dbReference type="NCBI Taxonomy" id="1965230"/>
    <lineage>
        <taxon>Bacteria</taxon>
        <taxon>Pseudomonadati</taxon>
        <taxon>Pseudomonadota</taxon>
        <taxon>Betaproteobacteria</taxon>
        <taxon>Burkholderiales</taxon>
        <taxon>Saeziaceae</taxon>
        <taxon>Saezia</taxon>
    </lineage>
</organism>
<dbReference type="InterPro" id="IPR026325">
    <property type="entry name" value="DUF932"/>
</dbReference>
<proteinExistence type="predicted"/>
<evidence type="ECO:0008006" key="3">
    <source>
        <dbReference type="Google" id="ProtNLM"/>
    </source>
</evidence>
<dbReference type="NCBIfam" id="TIGR03299">
    <property type="entry name" value="LGT_TIGR03299"/>
    <property type="match status" value="1"/>
</dbReference>
<dbReference type="OrthoDB" id="576140at2"/>
<dbReference type="EMBL" id="PQSP01000002">
    <property type="protein sequence ID" value="RUS67260.1"/>
    <property type="molecule type" value="Genomic_DNA"/>
</dbReference>
<dbReference type="Pfam" id="PF06067">
    <property type="entry name" value="DUF932"/>
    <property type="match status" value="1"/>
</dbReference>